<dbReference type="AlphaFoldDB" id="A0A4S8MTY9"/>
<reference evidence="2 3" key="1">
    <citation type="journal article" date="2019" name="Nat. Ecol. Evol.">
        <title>Megaphylogeny resolves global patterns of mushroom evolution.</title>
        <authorList>
            <person name="Varga T."/>
            <person name="Krizsan K."/>
            <person name="Foldi C."/>
            <person name="Dima B."/>
            <person name="Sanchez-Garcia M."/>
            <person name="Sanchez-Ramirez S."/>
            <person name="Szollosi G.J."/>
            <person name="Szarkandi J.G."/>
            <person name="Papp V."/>
            <person name="Albert L."/>
            <person name="Andreopoulos W."/>
            <person name="Angelini C."/>
            <person name="Antonin V."/>
            <person name="Barry K.W."/>
            <person name="Bougher N.L."/>
            <person name="Buchanan P."/>
            <person name="Buyck B."/>
            <person name="Bense V."/>
            <person name="Catcheside P."/>
            <person name="Chovatia M."/>
            <person name="Cooper J."/>
            <person name="Damon W."/>
            <person name="Desjardin D."/>
            <person name="Finy P."/>
            <person name="Geml J."/>
            <person name="Haridas S."/>
            <person name="Hughes K."/>
            <person name="Justo A."/>
            <person name="Karasinski D."/>
            <person name="Kautmanova I."/>
            <person name="Kiss B."/>
            <person name="Kocsube S."/>
            <person name="Kotiranta H."/>
            <person name="LaButti K.M."/>
            <person name="Lechner B.E."/>
            <person name="Liimatainen K."/>
            <person name="Lipzen A."/>
            <person name="Lukacs Z."/>
            <person name="Mihaltcheva S."/>
            <person name="Morgado L.N."/>
            <person name="Niskanen T."/>
            <person name="Noordeloos M.E."/>
            <person name="Ohm R.A."/>
            <person name="Ortiz-Santana B."/>
            <person name="Ovrebo C."/>
            <person name="Racz N."/>
            <person name="Riley R."/>
            <person name="Savchenko A."/>
            <person name="Shiryaev A."/>
            <person name="Soop K."/>
            <person name="Spirin V."/>
            <person name="Szebenyi C."/>
            <person name="Tomsovsky M."/>
            <person name="Tulloss R.E."/>
            <person name="Uehling J."/>
            <person name="Grigoriev I.V."/>
            <person name="Vagvolgyi C."/>
            <person name="Papp T."/>
            <person name="Martin F.M."/>
            <person name="Miettinen O."/>
            <person name="Hibbett D.S."/>
            <person name="Nagy L.G."/>
        </authorList>
    </citation>
    <scope>NUCLEOTIDE SEQUENCE [LARGE SCALE GENOMIC DNA]</scope>
    <source>
        <strain evidence="2 3">CBS 962.96</strain>
    </source>
</reference>
<sequence length="524" mass="59357">MDTSDERSITFIHSDNQSQNLSDSFPQDSDTPALDDPFNSGSYAPRLSKHERINGPLPASERPVRAERSSTPPPSIFDEIPNEILLSILEMVIYSDDFDPVPAVLETSPPSTDSLRMAVFRPPTLLSQVCSRWRDLLLNVSKFWTNLHIVAPLDSAYSRLDMREWAMRACGQPLYLTFSDADFPYDEVPLDISNVIASFNQDLDSINLPLSVVALANVSKVGVTFPNLKFLKLDFLYDGRDDSLLSPEISTFMSSPNLTHVILSASFAMDFLQDVQLPYEQLVDLRLRDVYTFSPLFFDTIYAKGAQLQILHFSYPEYDAWMPPEIKAEYLEELSRRSPITSHTLVELCLTIEAVAAVPLLLDNLTCPNLERLDICHTEGTEYASREFVDTLKRFQTRSMFSLQELGLRGINDLTTEELVEILDSNETLRILDVYLCEKVGIKELLAKLVLPENGTDDRAPNLQRLYLAGAFESCKDESILDDVVSSRMYPLIPTLRYLSLEAIEASETKNYSFYRNGMCIWLS</sequence>
<evidence type="ECO:0000256" key="1">
    <source>
        <dbReference type="SAM" id="MobiDB-lite"/>
    </source>
</evidence>
<dbReference type="PANTHER" id="PTHR38926">
    <property type="entry name" value="F-BOX DOMAIN CONTAINING PROTEIN, EXPRESSED"/>
    <property type="match status" value="1"/>
</dbReference>
<proteinExistence type="predicted"/>
<protein>
    <recommendedName>
        <fullName evidence="4">F-box domain-containing protein</fullName>
    </recommendedName>
</protein>
<accession>A0A4S8MTY9</accession>
<organism evidence="2 3">
    <name type="scientific">Dendrothele bispora (strain CBS 962.96)</name>
    <dbReference type="NCBI Taxonomy" id="1314807"/>
    <lineage>
        <taxon>Eukaryota</taxon>
        <taxon>Fungi</taxon>
        <taxon>Dikarya</taxon>
        <taxon>Basidiomycota</taxon>
        <taxon>Agaricomycotina</taxon>
        <taxon>Agaricomycetes</taxon>
        <taxon>Agaricomycetidae</taxon>
        <taxon>Agaricales</taxon>
        <taxon>Agaricales incertae sedis</taxon>
        <taxon>Dendrothele</taxon>
    </lineage>
</organism>
<dbReference type="PANTHER" id="PTHR38926:SF5">
    <property type="entry name" value="F-BOX AND LEUCINE-RICH REPEAT PROTEIN 6"/>
    <property type="match status" value="1"/>
</dbReference>
<dbReference type="OrthoDB" id="2890875at2759"/>
<dbReference type="Gene3D" id="3.80.10.10">
    <property type="entry name" value="Ribonuclease Inhibitor"/>
    <property type="match status" value="1"/>
</dbReference>
<gene>
    <name evidence="2" type="ORF">K435DRAFT_507318</name>
</gene>
<evidence type="ECO:0000313" key="3">
    <source>
        <dbReference type="Proteomes" id="UP000297245"/>
    </source>
</evidence>
<feature type="compositionally biased region" description="Polar residues" evidence="1">
    <location>
        <begin position="11"/>
        <end position="30"/>
    </location>
</feature>
<keyword evidence="3" id="KW-1185">Reference proteome</keyword>
<evidence type="ECO:0008006" key="4">
    <source>
        <dbReference type="Google" id="ProtNLM"/>
    </source>
</evidence>
<name>A0A4S8MTY9_DENBC</name>
<dbReference type="InterPro" id="IPR032675">
    <property type="entry name" value="LRR_dom_sf"/>
</dbReference>
<dbReference type="EMBL" id="ML179043">
    <property type="protein sequence ID" value="THV06391.1"/>
    <property type="molecule type" value="Genomic_DNA"/>
</dbReference>
<dbReference type="Proteomes" id="UP000297245">
    <property type="component" value="Unassembled WGS sequence"/>
</dbReference>
<dbReference type="SUPFAM" id="SSF52047">
    <property type="entry name" value="RNI-like"/>
    <property type="match status" value="1"/>
</dbReference>
<feature type="region of interest" description="Disordered" evidence="1">
    <location>
        <begin position="1"/>
        <end position="73"/>
    </location>
</feature>
<evidence type="ECO:0000313" key="2">
    <source>
        <dbReference type="EMBL" id="THV06391.1"/>
    </source>
</evidence>